<feature type="domain" description="Bacterial Pleckstrin homology" evidence="2">
    <location>
        <begin position="80"/>
        <end position="157"/>
    </location>
</feature>
<keyword evidence="1" id="KW-0472">Membrane</keyword>
<sequence>MLVALGGVLPLAIIAGLWLWGPRAQLSGVGPALVGVPAVLAVLLLATKRRSVELHDGTLDVRAALFRQRVAVAQLDLDRARIVDLAERTELRPVVKTGGMSMPGFHAGRFRLREKFAKAFCLLTDRRRVLWLPLRDGKDQLLLSLEQPQALLDALKGARG</sequence>
<reference evidence="3 4" key="1">
    <citation type="submission" date="2020-08" db="EMBL/GenBank/DDBJ databases">
        <title>Genome sequence of Thermomonas carbonis KCTC 42013T.</title>
        <authorList>
            <person name="Hyun D.-W."/>
            <person name="Bae J.-W."/>
        </authorList>
    </citation>
    <scope>NUCLEOTIDE SEQUENCE [LARGE SCALE GENOMIC DNA]</scope>
    <source>
        <strain evidence="3 4">KCTC 42013</strain>
    </source>
</reference>
<dbReference type="RefSeq" id="WP_187552777.1">
    <property type="nucleotide sequence ID" value="NZ_CP060719.1"/>
</dbReference>
<dbReference type="KEGG" id="tcn:H9L16_01025"/>
<keyword evidence="1" id="KW-1133">Transmembrane helix</keyword>
<keyword evidence="1" id="KW-0812">Transmembrane</keyword>
<accession>A0A7G9SQY6</accession>
<feature type="transmembrane region" description="Helical" evidence="1">
    <location>
        <begin position="26"/>
        <end position="46"/>
    </location>
</feature>
<protein>
    <recommendedName>
        <fullName evidence="2">Bacterial Pleckstrin homology domain-containing protein</fullName>
    </recommendedName>
</protein>
<dbReference type="Pfam" id="PF10882">
    <property type="entry name" value="bPH_5"/>
    <property type="match status" value="1"/>
</dbReference>
<evidence type="ECO:0000259" key="2">
    <source>
        <dbReference type="Pfam" id="PF10882"/>
    </source>
</evidence>
<proteinExistence type="predicted"/>
<dbReference type="InterPro" id="IPR027783">
    <property type="entry name" value="Bacterial_PH-related"/>
</dbReference>
<evidence type="ECO:0000313" key="4">
    <source>
        <dbReference type="Proteomes" id="UP000515804"/>
    </source>
</evidence>
<dbReference type="EMBL" id="CP060719">
    <property type="protein sequence ID" value="QNN70261.1"/>
    <property type="molecule type" value="Genomic_DNA"/>
</dbReference>
<organism evidence="3 4">
    <name type="scientific">Thermomonas carbonis</name>
    <dbReference type="NCBI Taxonomy" id="1463158"/>
    <lineage>
        <taxon>Bacteria</taxon>
        <taxon>Pseudomonadati</taxon>
        <taxon>Pseudomonadota</taxon>
        <taxon>Gammaproteobacteria</taxon>
        <taxon>Lysobacterales</taxon>
        <taxon>Lysobacteraceae</taxon>
        <taxon>Thermomonas</taxon>
    </lineage>
</organism>
<name>A0A7G9SQY6_9GAMM</name>
<evidence type="ECO:0000256" key="1">
    <source>
        <dbReference type="SAM" id="Phobius"/>
    </source>
</evidence>
<gene>
    <name evidence="3" type="ORF">H9L16_01025</name>
</gene>
<dbReference type="AlphaFoldDB" id="A0A7G9SQY6"/>
<keyword evidence="4" id="KW-1185">Reference proteome</keyword>
<evidence type="ECO:0000313" key="3">
    <source>
        <dbReference type="EMBL" id="QNN70261.1"/>
    </source>
</evidence>
<dbReference type="Proteomes" id="UP000515804">
    <property type="component" value="Chromosome"/>
</dbReference>